<proteinExistence type="predicted"/>
<protein>
    <submittedName>
        <fullName evidence="1">Uncharacterized protein</fullName>
    </submittedName>
</protein>
<reference evidence="1 2" key="1">
    <citation type="submission" date="2024-01" db="EMBL/GenBank/DDBJ databases">
        <title>The genomes of 5 underutilized Papilionoideae crops provide insights into root nodulation and disease resistance.</title>
        <authorList>
            <person name="Yuan L."/>
        </authorList>
    </citation>
    <scope>NUCLEOTIDE SEQUENCE [LARGE SCALE GENOMIC DNA]</scope>
    <source>
        <strain evidence="1">LY-2023</strain>
        <tissue evidence="1">Leaf</tissue>
    </source>
</reference>
<dbReference type="AlphaFoldDB" id="A0AAN9JPG5"/>
<keyword evidence="2" id="KW-1185">Reference proteome</keyword>
<sequence length="97" mass="11257">MPLTVSKMKKRGGAEELESQIRALRANRTLAIESEKLKFLPCGAMPPFDNEAFNRACWAKYLEKWKPSCFLKNFNSSDWQKFWDEVKVVVETGLEEI</sequence>
<gene>
    <name evidence="1" type="ORF">RJT34_13725</name>
</gene>
<accession>A0AAN9JPG5</accession>
<comment type="caution">
    <text evidence="1">The sequence shown here is derived from an EMBL/GenBank/DDBJ whole genome shotgun (WGS) entry which is preliminary data.</text>
</comment>
<dbReference type="Proteomes" id="UP001359559">
    <property type="component" value="Unassembled WGS sequence"/>
</dbReference>
<dbReference type="EMBL" id="JAYKXN010000003">
    <property type="protein sequence ID" value="KAK7302828.1"/>
    <property type="molecule type" value="Genomic_DNA"/>
</dbReference>
<name>A0AAN9JPG5_CLITE</name>
<evidence type="ECO:0000313" key="1">
    <source>
        <dbReference type="EMBL" id="KAK7302828.1"/>
    </source>
</evidence>
<organism evidence="1 2">
    <name type="scientific">Clitoria ternatea</name>
    <name type="common">Butterfly pea</name>
    <dbReference type="NCBI Taxonomy" id="43366"/>
    <lineage>
        <taxon>Eukaryota</taxon>
        <taxon>Viridiplantae</taxon>
        <taxon>Streptophyta</taxon>
        <taxon>Embryophyta</taxon>
        <taxon>Tracheophyta</taxon>
        <taxon>Spermatophyta</taxon>
        <taxon>Magnoliopsida</taxon>
        <taxon>eudicotyledons</taxon>
        <taxon>Gunneridae</taxon>
        <taxon>Pentapetalae</taxon>
        <taxon>rosids</taxon>
        <taxon>fabids</taxon>
        <taxon>Fabales</taxon>
        <taxon>Fabaceae</taxon>
        <taxon>Papilionoideae</taxon>
        <taxon>50 kb inversion clade</taxon>
        <taxon>NPAAA clade</taxon>
        <taxon>indigoferoid/millettioid clade</taxon>
        <taxon>Phaseoleae</taxon>
        <taxon>Clitoria</taxon>
    </lineage>
</organism>
<evidence type="ECO:0000313" key="2">
    <source>
        <dbReference type="Proteomes" id="UP001359559"/>
    </source>
</evidence>